<accession>A0A160F4A6</accession>
<proteinExistence type="predicted"/>
<dbReference type="EMBL" id="CP015438">
    <property type="protein sequence ID" value="ANB60722.1"/>
    <property type="molecule type" value="Genomic_DNA"/>
</dbReference>
<dbReference type="AlphaFoldDB" id="A0A160F4A6"/>
<gene>
    <name evidence="1" type="ORF">GFC30_1045</name>
</gene>
<dbReference type="KEGG" id="aamy:GFC30_1045"/>
<dbReference type="OrthoDB" id="1122256at2"/>
<sequence>MLMKISEFFKNLPRKKCTDCGKEIEEQHECYGNKCNNCLGVTFHH</sequence>
<evidence type="ECO:0000313" key="2">
    <source>
        <dbReference type="Proteomes" id="UP000076865"/>
    </source>
</evidence>
<evidence type="ECO:0000313" key="1">
    <source>
        <dbReference type="EMBL" id="ANB60722.1"/>
    </source>
</evidence>
<dbReference type="InterPro" id="IPR025432">
    <property type="entry name" value="YhfH-like"/>
</dbReference>
<protein>
    <submittedName>
        <fullName evidence="1">YhfH-like family protein</fullName>
    </submittedName>
</protein>
<dbReference type="RefSeq" id="WP_084256199.1">
    <property type="nucleotide sequence ID" value="NZ_CP015438.1"/>
</dbReference>
<keyword evidence="2" id="KW-1185">Reference proteome</keyword>
<dbReference type="Pfam" id="PF14149">
    <property type="entry name" value="YhfH"/>
    <property type="match status" value="1"/>
</dbReference>
<dbReference type="PATRIC" id="fig|294699.3.peg.1039"/>
<reference evidence="1 2" key="1">
    <citation type="journal article" date="2006" name="Syst. Appl. Microbiol.">
        <title>Anoxybacillus amylolyticus sp. nov., a thermophilic amylase producing bacterium isolated from Mount Rittmann (Antarctica).</title>
        <authorList>
            <person name="Poli A."/>
            <person name="Esposito E."/>
            <person name="Lama L."/>
            <person name="Orlando P."/>
            <person name="Nicolaus G."/>
            <person name="de Appolonia F."/>
            <person name="Gambacorta A."/>
            <person name="Nicolaus B."/>
        </authorList>
    </citation>
    <scope>NUCLEOTIDE SEQUENCE [LARGE SCALE GENOMIC DNA]</scope>
    <source>
        <strain evidence="1 2">DSM 15939</strain>
    </source>
</reference>
<name>A0A160F4A6_9BACL</name>
<dbReference type="Proteomes" id="UP000076865">
    <property type="component" value="Chromosome"/>
</dbReference>
<organism evidence="1 2">
    <name type="scientific">Anoxybacteroides amylolyticum</name>
    <dbReference type="NCBI Taxonomy" id="294699"/>
    <lineage>
        <taxon>Bacteria</taxon>
        <taxon>Bacillati</taxon>
        <taxon>Bacillota</taxon>
        <taxon>Bacilli</taxon>
        <taxon>Bacillales</taxon>
        <taxon>Anoxybacillaceae</taxon>
        <taxon>Anoxybacteroides</taxon>
    </lineage>
</organism>